<dbReference type="SUPFAM" id="SSF52833">
    <property type="entry name" value="Thioredoxin-like"/>
    <property type="match status" value="1"/>
</dbReference>
<dbReference type="Pfam" id="PF00578">
    <property type="entry name" value="AhpC-TSA"/>
    <property type="match status" value="1"/>
</dbReference>
<gene>
    <name evidence="2" type="ORF">SAMN04488090_0678</name>
</gene>
<dbReference type="AlphaFoldDB" id="A0A1G9IYN2"/>
<dbReference type="STRING" id="563176.SAMN04488090_0678"/>
<dbReference type="InterPro" id="IPR036249">
    <property type="entry name" value="Thioredoxin-like_sf"/>
</dbReference>
<feature type="domain" description="Thioredoxin" evidence="1">
    <location>
        <begin position="20"/>
        <end position="176"/>
    </location>
</feature>
<reference evidence="2 3" key="1">
    <citation type="submission" date="2016-10" db="EMBL/GenBank/DDBJ databases">
        <authorList>
            <person name="de Groot N.N."/>
        </authorList>
    </citation>
    <scope>NUCLEOTIDE SEQUENCE [LARGE SCALE GENOMIC DNA]</scope>
    <source>
        <strain evidence="2 3">DSM 21668</strain>
    </source>
</reference>
<dbReference type="PROSITE" id="PS51352">
    <property type="entry name" value="THIOREDOXIN_2"/>
    <property type="match status" value="1"/>
</dbReference>
<dbReference type="Proteomes" id="UP000198901">
    <property type="component" value="Unassembled WGS sequence"/>
</dbReference>
<dbReference type="InterPro" id="IPR047262">
    <property type="entry name" value="PRX-like1"/>
</dbReference>
<organism evidence="2 3">
    <name type="scientific">Siphonobacter aquaeclarae</name>
    <dbReference type="NCBI Taxonomy" id="563176"/>
    <lineage>
        <taxon>Bacteria</taxon>
        <taxon>Pseudomonadati</taxon>
        <taxon>Bacteroidota</taxon>
        <taxon>Cytophagia</taxon>
        <taxon>Cytophagales</taxon>
        <taxon>Cytophagaceae</taxon>
        <taxon>Siphonobacter</taxon>
    </lineage>
</organism>
<dbReference type="PANTHER" id="PTHR43640:SF1">
    <property type="entry name" value="THIOREDOXIN-DEPENDENT PEROXIREDOXIN"/>
    <property type="match status" value="1"/>
</dbReference>
<dbReference type="GO" id="GO:0016491">
    <property type="term" value="F:oxidoreductase activity"/>
    <property type="evidence" value="ECO:0007669"/>
    <property type="project" value="InterPro"/>
</dbReference>
<evidence type="ECO:0000313" key="3">
    <source>
        <dbReference type="Proteomes" id="UP000198901"/>
    </source>
</evidence>
<dbReference type="InterPro" id="IPR013766">
    <property type="entry name" value="Thioredoxin_domain"/>
</dbReference>
<dbReference type="GO" id="GO:0016209">
    <property type="term" value="F:antioxidant activity"/>
    <property type="evidence" value="ECO:0007669"/>
    <property type="project" value="InterPro"/>
</dbReference>
<evidence type="ECO:0000313" key="2">
    <source>
        <dbReference type="EMBL" id="SDL30358.1"/>
    </source>
</evidence>
<proteinExistence type="predicted"/>
<dbReference type="EMBL" id="FNGS01000001">
    <property type="protein sequence ID" value="SDL30358.1"/>
    <property type="molecule type" value="Genomic_DNA"/>
</dbReference>
<protein>
    <submittedName>
        <fullName evidence="2">Peroxiredoxin</fullName>
    </submittedName>
</protein>
<name>A0A1G9IYN2_9BACT</name>
<dbReference type="PANTHER" id="PTHR43640">
    <property type="entry name" value="OS07G0260300 PROTEIN"/>
    <property type="match status" value="1"/>
</dbReference>
<dbReference type="RefSeq" id="WP_093197675.1">
    <property type="nucleotide sequence ID" value="NZ_FNGS01000001.1"/>
</dbReference>
<keyword evidence="3" id="KW-1185">Reference proteome</keyword>
<dbReference type="InterPro" id="IPR000866">
    <property type="entry name" value="AhpC/TSA"/>
</dbReference>
<accession>A0A1G9IYN2</accession>
<evidence type="ECO:0000259" key="1">
    <source>
        <dbReference type="PROSITE" id="PS51352"/>
    </source>
</evidence>
<sequence>MKKYLWIAVFSLMGFAQGGYQIGDTVRDFSLKNVDGSTVSLNGNKTTKGVIVAFTCNTCPVAKAYEERLIGLHQSFAAKGYPVVAIQSNDASLSPGDSFDQMKARAKEKNYPFPYLYDESQAIAKTFGATNTPHLFVLKRVGEDLQVAYIGAIDNAKDPGAVTKHYVDDAVSELLDGKPVTTPSARAVGCGIKWKSM</sequence>
<dbReference type="OrthoDB" id="9809746at2"/>
<dbReference type="CDD" id="cd02969">
    <property type="entry name" value="PRX_like1"/>
    <property type="match status" value="1"/>
</dbReference>
<dbReference type="Gene3D" id="3.40.30.10">
    <property type="entry name" value="Glutaredoxin"/>
    <property type="match status" value="1"/>
</dbReference>